<name>A0A5J4XAM4_9EUKA</name>
<gene>
    <name evidence="1" type="ORF">EZS28_000114</name>
</gene>
<evidence type="ECO:0000313" key="2">
    <source>
        <dbReference type="Proteomes" id="UP000324800"/>
    </source>
</evidence>
<dbReference type="Proteomes" id="UP000324800">
    <property type="component" value="Unassembled WGS sequence"/>
</dbReference>
<reference evidence="1 2" key="1">
    <citation type="submission" date="2019-03" db="EMBL/GenBank/DDBJ databases">
        <title>Single cell metagenomics reveals metabolic interactions within the superorganism composed of flagellate Streblomastix strix and complex community of Bacteroidetes bacteria on its surface.</title>
        <authorList>
            <person name="Treitli S.C."/>
            <person name="Kolisko M."/>
            <person name="Husnik F."/>
            <person name="Keeling P."/>
            <person name="Hampl V."/>
        </authorList>
    </citation>
    <scope>NUCLEOTIDE SEQUENCE [LARGE SCALE GENOMIC DNA]</scope>
    <source>
        <strain evidence="1">ST1C</strain>
    </source>
</reference>
<accession>A0A5J4XAM4</accession>
<dbReference type="AlphaFoldDB" id="A0A5J4XAM4"/>
<protein>
    <submittedName>
        <fullName evidence="1">Uncharacterized protein</fullName>
    </submittedName>
</protein>
<organism evidence="1 2">
    <name type="scientific">Streblomastix strix</name>
    <dbReference type="NCBI Taxonomy" id="222440"/>
    <lineage>
        <taxon>Eukaryota</taxon>
        <taxon>Metamonada</taxon>
        <taxon>Preaxostyla</taxon>
        <taxon>Oxymonadida</taxon>
        <taxon>Streblomastigidae</taxon>
        <taxon>Streblomastix</taxon>
    </lineage>
</organism>
<comment type="caution">
    <text evidence="1">The sequence shown here is derived from an EMBL/GenBank/DDBJ whole genome shotgun (WGS) entry which is preliminary data.</text>
</comment>
<sequence>MLVQQDVDERLLITSPNRETIQYTQNPQASRYAESVQNYFKCDPLSRVSQGLLPANLSRWIGASSRLKINQFSLTPLSPSKKTSLSLNFQQQVVVHIHDLQ</sequence>
<evidence type="ECO:0000313" key="1">
    <source>
        <dbReference type="EMBL" id="KAA6404351.1"/>
    </source>
</evidence>
<proteinExistence type="predicted"/>
<dbReference type="EMBL" id="SNRW01000008">
    <property type="protein sequence ID" value="KAA6404351.1"/>
    <property type="molecule type" value="Genomic_DNA"/>
</dbReference>